<dbReference type="Proteomes" id="UP001595848">
    <property type="component" value="Unassembled WGS sequence"/>
</dbReference>
<name>A0ABV8NXP4_9BURK</name>
<dbReference type="Pfam" id="PF00753">
    <property type="entry name" value="Lactamase_B"/>
    <property type="match status" value="1"/>
</dbReference>
<feature type="domain" description="Metallo-beta-lactamase" evidence="5">
    <location>
        <begin position="27"/>
        <end position="240"/>
    </location>
</feature>
<dbReference type="GO" id="GO:0016787">
    <property type="term" value="F:hydrolase activity"/>
    <property type="evidence" value="ECO:0007669"/>
    <property type="project" value="UniProtKB-KW"/>
</dbReference>
<organism evidence="6 7">
    <name type="scientific">Candidimonas humi</name>
    <dbReference type="NCBI Taxonomy" id="683355"/>
    <lineage>
        <taxon>Bacteria</taxon>
        <taxon>Pseudomonadati</taxon>
        <taxon>Pseudomonadota</taxon>
        <taxon>Betaproteobacteria</taxon>
        <taxon>Burkholderiales</taxon>
        <taxon>Alcaligenaceae</taxon>
        <taxon>Candidimonas</taxon>
    </lineage>
</organism>
<dbReference type="EC" id="3.-.-.-" evidence="6"/>
<evidence type="ECO:0000313" key="7">
    <source>
        <dbReference type="Proteomes" id="UP001595848"/>
    </source>
</evidence>
<evidence type="ECO:0000313" key="6">
    <source>
        <dbReference type="EMBL" id="MFC4200247.1"/>
    </source>
</evidence>
<dbReference type="CDD" id="cd06262">
    <property type="entry name" value="metallo-hydrolase-like_MBL-fold"/>
    <property type="match status" value="1"/>
</dbReference>
<sequence length="560" mass="60973">MTSTWQAIEGADDCEIAALLNKPSITNSNAYLIRTPGKLVIIDPGADASQIERINELVAESLAERPRRLVILLTHSHLDHYGGVEGLRTGGQRPLTLAHHYAAAAIREKSRERTLALLYRDAHIPTLPIDIELFTDAAPVSDELRLLRQTATGPDSAPITVEVLEIEPDLLLQAYATPGHSPCSCTFRVGPHLFIGDIPFASSPGLAGLLGWNGQDLIASTQLLRQLIAEHGIESCWAGHGARLAAADTVKLLGRVDAQVHELGAIAPIDEDRIVYLRHLASEMLHELQRLFATLAARLLFVSHRLEQLEENDEASRMAQALDIDSIEALLEDFEAFCDAFEAGMQPELSVSMKAAASLAKLRKVLATNNLAGRYHLSLLQRAEYLIGLFMQCVQGLAFESKLDVMHLPSLIETLLREEQIATASDEDAVLAASDTEEDFRRVLVDQLTSGTILRGLPIELRVAPGVGANVRFDPACFESIFLSTLEMIAANHAPQRILVSVTQDDNVQVKISAEAKTPLAMAPVRAALYRRVMQEINGDFEAANGEFCLSLQAALPAAA</sequence>
<dbReference type="EMBL" id="JBHSBV010000002">
    <property type="protein sequence ID" value="MFC4200247.1"/>
    <property type="molecule type" value="Genomic_DNA"/>
</dbReference>
<evidence type="ECO:0000256" key="1">
    <source>
        <dbReference type="ARBA" id="ARBA00001947"/>
    </source>
</evidence>
<comment type="caution">
    <text evidence="6">The sequence shown here is derived from an EMBL/GenBank/DDBJ whole genome shotgun (WGS) entry which is preliminary data.</text>
</comment>
<dbReference type="PANTHER" id="PTHR46233">
    <property type="entry name" value="HYDROXYACYLGLUTATHIONE HYDROLASE GLOC"/>
    <property type="match status" value="1"/>
</dbReference>
<evidence type="ECO:0000256" key="3">
    <source>
        <dbReference type="ARBA" id="ARBA00022801"/>
    </source>
</evidence>
<protein>
    <submittedName>
        <fullName evidence="6">MBL fold metallo-hydrolase</fullName>
        <ecNumber evidence="6">3.-.-.-</ecNumber>
    </submittedName>
</protein>
<gene>
    <name evidence="6" type="ORF">ACFOY1_04705</name>
</gene>
<comment type="cofactor">
    <cofactor evidence="1">
        <name>Zn(2+)</name>
        <dbReference type="ChEBI" id="CHEBI:29105"/>
    </cofactor>
</comment>
<dbReference type="InterPro" id="IPR051453">
    <property type="entry name" value="MBL_Glyoxalase_II"/>
</dbReference>
<evidence type="ECO:0000259" key="5">
    <source>
        <dbReference type="SMART" id="SM00849"/>
    </source>
</evidence>
<keyword evidence="2" id="KW-0479">Metal-binding</keyword>
<keyword evidence="4" id="KW-0862">Zinc</keyword>
<dbReference type="SMART" id="SM00849">
    <property type="entry name" value="Lactamase_B"/>
    <property type="match status" value="1"/>
</dbReference>
<keyword evidence="7" id="KW-1185">Reference proteome</keyword>
<proteinExistence type="predicted"/>
<dbReference type="InterPro" id="IPR001279">
    <property type="entry name" value="Metallo-B-lactamas"/>
</dbReference>
<dbReference type="PANTHER" id="PTHR46233:SF3">
    <property type="entry name" value="HYDROXYACYLGLUTATHIONE HYDROLASE GLOC"/>
    <property type="match status" value="1"/>
</dbReference>
<accession>A0ABV8NXP4</accession>
<evidence type="ECO:0000256" key="2">
    <source>
        <dbReference type="ARBA" id="ARBA00022723"/>
    </source>
</evidence>
<reference evidence="7" key="1">
    <citation type="journal article" date="2019" name="Int. J. Syst. Evol. Microbiol.">
        <title>The Global Catalogue of Microorganisms (GCM) 10K type strain sequencing project: providing services to taxonomists for standard genome sequencing and annotation.</title>
        <authorList>
            <consortium name="The Broad Institute Genomics Platform"/>
            <consortium name="The Broad Institute Genome Sequencing Center for Infectious Disease"/>
            <person name="Wu L."/>
            <person name="Ma J."/>
        </authorList>
    </citation>
    <scope>NUCLEOTIDE SEQUENCE [LARGE SCALE GENOMIC DNA]</scope>
    <source>
        <strain evidence="7">LMG 24813</strain>
    </source>
</reference>
<dbReference type="RefSeq" id="WP_217964480.1">
    <property type="nucleotide sequence ID" value="NZ_JAHTBN010000003.1"/>
</dbReference>
<keyword evidence="3 6" id="KW-0378">Hydrolase</keyword>
<evidence type="ECO:0000256" key="4">
    <source>
        <dbReference type="ARBA" id="ARBA00022833"/>
    </source>
</evidence>